<organism evidence="1 2">
    <name type="scientific">Paenibacillus ferrarius</name>
    <dbReference type="NCBI Taxonomy" id="1469647"/>
    <lineage>
        <taxon>Bacteria</taxon>
        <taxon>Bacillati</taxon>
        <taxon>Bacillota</taxon>
        <taxon>Bacilli</taxon>
        <taxon>Bacillales</taxon>
        <taxon>Paenibacillaceae</taxon>
        <taxon>Paenibacillus</taxon>
    </lineage>
</organism>
<dbReference type="EMBL" id="MBTG01000015">
    <property type="protein sequence ID" value="OPH56691.1"/>
    <property type="molecule type" value="Genomic_DNA"/>
</dbReference>
<accession>A0A1V4HIH2</accession>
<dbReference type="SUPFAM" id="SSF53795">
    <property type="entry name" value="PEP carboxykinase-like"/>
    <property type="match status" value="1"/>
</dbReference>
<keyword evidence="2" id="KW-1185">Reference proteome</keyword>
<dbReference type="Proteomes" id="UP000190626">
    <property type="component" value="Unassembled WGS sequence"/>
</dbReference>
<comment type="caution">
    <text evidence="1">The sequence shown here is derived from an EMBL/GenBank/DDBJ whole genome shotgun (WGS) entry which is preliminary data.</text>
</comment>
<evidence type="ECO:0000313" key="2">
    <source>
        <dbReference type="Proteomes" id="UP000190626"/>
    </source>
</evidence>
<proteinExistence type="predicted"/>
<dbReference type="STRING" id="1469647.BC351_27505"/>
<dbReference type="InterPro" id="IPR027417">
    <property type="entry name" value="P-loop_NTPase"/>
</dbReference>
<dbReference type="RefSeq" id="WP_079414153.1">
    <property type="nucleotide sequence ID" value="NZ_MBTG01000015.1"/>
</dbReference>
<name>A0A1V4HIH2_9BACL</name>
<dbReference type="AlphaFoldDB" id="A0A1V4HIH2"/>
<dbReference type="OrthoDB" id="5430844at2"/>
<gene>
    <name evidence="1" type="ORF">BC351_27505</name>
</gene>
<protein>
    <submittedName>
        <fullName evidence="1">Aldolase</fullName>
    </submittedName>
</protein>
<dbReference type="Gene3D" id="3.40.50.300">
    <property type="entry name" value="P-loop containing nucleotide triphosphate hydrolases"/>
    <property type="match status" value="1"/>
</dbReference>
<evidence type="ECO:0000313" key="1">
    <source>
        <dbReference type="EMBL" id="OPH56691.1"/>
    </source>
</evidence>
<reference evidence="2" key="1">
    <citation type="submission" date="2016-07" db="EMBL/GenBank/DDBJ databases">
        <authorList>
            <person name="Florea S."/>
            <person name="Webb J.S."/>
            <person name="Jaromczyk J."/>
            <person name="Schardl C.L."/>
        </authorList>
    </citation>
    <scope>NUCLEOTIDE SEQUENCE [LARGE SCALE GENOMIC DNA]</scope>
    <source>
        <strain evidence="2">CY1</strain>
    </source>
</reference>
<sequence>MLSIEQHTCYLAFGLMIASDLDFPELKQTNSVAASSDIVIKLGLDGTHGPFAEAYEKPNTYLVTDHTVMFYVPKVALFAVQDGKLISVVPEPDADENEIRLYILGTCMGAILMQRKVLPLHGSVVAIQGKAYAIVGESGAGKSTLASAFMKQGYQLLTDDVIAVSLSEAGDVPYVTSSYPQQKLWQESLASFGMEASQYRSIYGRATKYNVPMAGNYYAGTLPLAGVIELVKSEGQEAEIRPIEKLARLQTLFEHTFRNFFIPQLGLTDWHFRTSVSVVKQIAMYRLSRPMTGFTAPLLVATILQAIHKEE</sequence>